<protein>
    <submittedName>
        <fullName evidence="2">Uncharacterized protein</fullName>
    </submittedName>
</protein>
<proteinExistence type="predicted"/>
<accession>A0A514JT54</accession>
<keyword evidence="3" id="KW-1185">Reference proteome</keyword>
<dbReference type="OrthoDB" id="4320278at2"/>
<feature type="compositionally biased region" description="Basic and acidic residues" evidence="1">
    <location>
        <begin position="53"/>
        <end position="63"/>
    </location>
</feature>
<feature type="region of interest" description="Disordered" evidence="1">
    <location>
        <begin position="27"/>
        <end position="63"/>
    </location>
</feature>
<sequence>MRHTVRRPSREVEQSTAFCLAARRADAGTSGDGVASGATPPRCALTTTRIPHKVPERTSDSGP</sequence>
<dbReference type="AlphaFoldDB" id="A0A514JT54"/>
<gene>
    <name evidence="2" type="ORF">CD934_18985</name>
</gene>
<dbReference type="KEGG" id="sast:CD934_18985"/>
<dbReference type="EMBL" id="CP022310">
    <property type="protein sequence ID" value="QDI70544.1"/>
    <property type="molecule type" value="Genomic_DNA"/>
</dbReference>
<reference evidence="2 3" key="1">
    <citation type="submission" date="2017-07" db="EMBL/GenBank/DDBJ databases">
        <title>The Complete Genome of Streptomyces asterosporus-ZSY.</title>
        <authorList>
            <person name="Zhang S."/>
        </authorList>
    </citation>
    <scope>NUCLEOTIDE SEQUENCE [LARGE SCALE GENOMIC DNA]</scope>
    <source>
        <strain evidence="2 3">DSM 41452</strain>
    </source>
</reference>
<evidence type="ECO:0000313" key="3">
    <source>
        <dbReference type="Proteomes" id="UP000316215"/>
    </source>
</evidence>
<name>A0A514JT54_9ACTN</name>
<organism evidence="2 3">
    <name type="scientific">Streptomyces calvus</name>
    <dbReference type="NCBI Taxonomy" id="67282"/>
    <lineage>
        <taxon>Bacteria</taxon>
        <taxon>Bacillati</taxon>
        <taxon>Actinomycetota</taxon>
        <taxon>Actinomycetes</taxon>
        <taxon>Kitasatosporales</taxon>
        <taxon>Streptomycetaceae</taxon>
        <taxon>Streptomyces</taxon>
    </lineage>
</organism>
<dbReference type="Proteomes" id="UP000316215">
    <property type="component" value="Chromosome"/>
</dbReference>
<evidence type="ECO:0000313" key="2">
    <source>
        <dbReference type="EMBL" id="QDI70544.1"/>
    </source>
</evidence>
<evidence type="ECO:0000256" key="1">
    <source>
        <dbReference type="SAM" id="MobiDB-lite"/>
    </source>
</evidence>